<evidence type="ECO:0000313" key="1">
    <source>
        <dbReference type="EMBL" id="DAE20877.1"/>
    </source>
</evidence>
<accession>A0A8S5QQ46</accession>
<protein>
    <submittedName>
        <fullName evidence="1">Uncharacterized protein</fullName>
    </submittedName>
</protein>
<organism evidence="1">
    <name type="scientific">Siphoviridae sp. ctWhx86</name>
    <dbReference type="NCBI Taxonomy" id="2826362"/>
    <lineage>
        <taxon>Viruses</taxon>
        <taxon>Duplodnaviria</taxon>
        <taxon>Heunggongvirae</taxon>
        <taxon>Uroviricota</taxon>
        <taxon>Caudoviricetes</taxon>
    </lineage>
</organism>
<dbReference type="EMBL" id="BK015702">
    <property type="protein sequence ID" value="DAE20877.1"/>
    <property type="molecule type" value="Genomic_DNA"/>
</dbReference>
<proteinExistence type="predicted"/>
<sequence>MENATYNVKNISDTTIAYSISDMNNLRRVFSPREIKQISEDELEKLTYIPGGTAILRKYLQVDKAVMDNLGIPNEPEDFMTEEQIIDLLQNGSLDALLDALDFAKEGVLELIKRFAVELPLNDVAKRDAIKKKLGFDVTAVIALKEEEKAANGAAEATKPERRVRA</sequence>
<name>A0A8S5QQ46_9CAUD</name>
<reference evidence="1" key="1">
    <citation type="journal article" date="2021" name="Proc. Natl. Acad. Sci. U.S.A.">
        <title>A Catalog of Tens of Thousands of Viruses from Human Metagenomes Reveals Hidden Associations with Chronic Diseases.</title>
        <authorList>
            <person name="Tisza M.J."/>
            <person name="Buck C.B."/>
        </authorList>
    </citation>
    <scope>NUCLEOTIDE SEQUENCE</scope>
    <source>
        <strain evidence="1">CtWhx86</strain>
    </source>
</reference>